<dbReference type="WBParaSite" id="Hba_11468">
    <property type="protein sequence ID" value="Hba_11468"/>
    <property type="gene ID" value="Hba_11468"/>
</dbReference>
<evidence type="ECO:0000313" key="2">
    <source>
        <dbReference type="WBParaSite" id="Hba_11468"/>
    </source>
</evidence>
<dbReference type="AlphaFoldDB" id="A0A1I7X202"/>
<organism evidence="1 2">
    <name type="scientific">Heterorhabditis bacteriophora</name>
    <name type="common">Entomopathogenic nematode worm</name>
    <dbReference type="NCBI Taxonomy" id="37862"/>
    <lineage>
        <taxon>Eukaryota</taxon>
        <taxon>Metazoa</taxon>
        <taxon>Ecdysozoa</taxon>
        <taxon>Nematoda</taxon>
        <taxon>Chromadorea</taxon>
        <taxon>Rhabditida</taxon>
        <taxon>Rhabditina</taxon>
        <taxon>Rhabditomorpha</taxon>
        <taxon>Strongyloidea</taxon>
        <taxon>Heterorhabditidae</taxon>
        <taxon>Heterorhabditis</taxon>
    </lineage>
</organism>
<dbReference type="Proteomes" id="UP000095283">
    <property type="component" value="Unplaced"/>
</dbReference>
<proteinExistence type="predicted"/>
<reference evidence="2" key="1">
    <citation type="submission" date="2016-11" db="UniProtKB">
        <authorList>
            <consortium name="WormBaseParasite"/>
        </authorList>
    </citation>
    <scope>IDENTIFICATION</scope>
</reference>
<evidence type="ECO:0000313" key="1">
    <source>
        <dbReference type="Proteomes" id="UP000095283"/>
    </source>
</evidence>
<protein>
    <submittedName>
        <fullName evidence="2">RPN2_C domain-containing protein</fullName>
    </submittedName>
</protein>
<keyword evidence="1" id="KW-1185">Reference proteome</keyword>
<sequence>MHYVRLTKEDTDDVIKVRAMGAQGLLAEATAPQSQTDTNGNEKAQLMYKEISKDENFEKGVH</sequence>
<accession>A0A1I7X202</accession>
<name>A0A1I7X202_HETBA</name>